<evidence type="ECO:0000313" key="2">
    <source>
        <dbReference type="EMBL" id="AKT42921.1"/>
    </source>
</evidence>
<organism evidence="2 3">
    <name type="scientific">Chondromyces crocatus</name>
    <dbReference type="NCBI Taxonomy" id="52"/>
    <lineage>
        <taxon>Bacteria</taxon>
        <taxon>Pseudomonadati</taxon>
        <taxon>Myxococcota</taxon>
        <taxon>Polyangia</taxon>
        <taxon>Polyangiales</taxon>
        <taxon>Polyangiaceae</taxon>
        <taxon>Chondromyces</taxon>
    </lineage>
</organism>
<feature type="compositionally biased region" description="Low complexity" evidence="1">
    <location>
        <begin position="228"/>
        <end position="239"/>
    </location>
</feature>
<protein>
    <recommendedName>
        <fullName evidence="4">DNA alkylation repair protein</fullName>
    </recommendedName>
</protein>
<dbReference type="SUPFAM" id="SSF48371">
    <property type="entry name" value="ARM repeat"/>
    <property type="match status" value="1"/>
</dbReference>
<gene>
    <name evidence="2" type="ORF">CMC5_071490</name>
</gene>
<dbReference type="Gene3D" id="1.25.10.90">
    <property type="match status" value="1"/>
</dbReference>
<name>A0A0K1EPZ5_CHOCO</name>
<dbReference type="InterPro" id="IPR016024">
    <property type="entry name" value="ARM-type_fold"/>
</dbReference>
<dbReference type="InterPro" id="IPR014825">
    <property type="entry name" value="DNA_alkylation"/>
</dbReference>
<reference evidence="2" key="1">
    <citation type="submission" date="2015-07" db="EMBL/GenBank/DDBJ databases">
        <title>Genome analysis of myxobacterium Chondromyces crocatus Cm c5 reveals a high potential for natural compound synthesis and the genetic basis for the loss of fruiting body formation.</title>
        <authorList>
            <person name="Zaburannyi N."/>
            <person name="Bunk B."/>
            <person name="Maier J."/>
            <person name="Overmann J."/>
            <person name="Mueller R."/>
        </authorList>
    </citation>
    <scope>NUCLEOTIDE SEQUENCE [LARGE SCALE GENOMIC DNA]</scope>
    <source>
        <strain evidence="2">Cm c5</strain>
    </source>
</reference>
<dbReference type="Proteomes" id="UP000067626">
    <property type="component" value="Chromosome"/>
</dbReference>
<dbReference type="PANTHER" id="PTHR41291">
    <property type="entry name" value="DNA ALKYLATION REPAIR PROTEIN"/>
    <property type="match status" value="1"/>
</dbReference>
<proteinExistence type="predicted"/>
<dbReference type="Pfam" id="PF08713">
    <property type="entry name" value="DNA_alkylation"/>
    <property type="match status" value="1"/>
</dbReference>
<dbReference type="RefSeq" id="WP_050434476.1">
    <property type="nucleotide sequence ID" value="NZ_CP012159.1"/>
</dbReference>
<evidence type="ECO:0000256" key="1">
    <source>
        <dbReference type="SAM" id="MobiDB-lite"/>
    </source>
</evidence>
<dbReference type="KEGG" id="ccro:CMC5_071490"/>
<dbReference type="CDD" id="cd06561">
    <property type="entry name" value="AlkD_like"/>
    <property type="match status" value="1"/>
</dbReference>
<dbReference type="STRING" id="52.CMC5_071490"/>
<dbReference type="AlphaFoldDB" id="A0A0K1EPZ5"/>
<feature type="region of interest" description="Disordered" evidence="1">
    <location>
        <begin position="223"/>
        <end position="314"/>
    </location>
</feature>
<sequence>MNIDDLMAELERLGSEQTRKTYKRHGSGDNVFGVSFAHLGMLKKRIKTDHALARQLWATGNSDARTLATMIADPAQSTLAEAEAWLKGITFPTLIDLCSRDVVSKSAYAREAVERWCASRDEFIGRAGWVLLGQLAAGESSFPDDYFAGRIQEIEATIHGVKNRTRETMNQALIRIGGRSPALRELALAAAVRIGKVEVDHGDTACKTSDAVETIEKIWARNPKGTNGAASTTATSSGGRTRRDEGRATTSGGTRGKVVGSSAAAKKATGTKSAAGTKTVPGAKKAASAKKVAGAKKAASAKKAAVRADGPRRT</sequence>
<dbReference type="PANTHER" id="PTHR41291:SF1">
    <property type="entry name" value="DNA ALKYLATION REPAIR PROTEIN"/>
    <property type="match status" value="1"/>
</dbReference>
<accession>A0A0K1EPZ5</accession>
<evidence type="ECO:0008006" key="4">
    <source>
        <dbReference type="Google" id="ProtNLM"/>
    </source>
</evidence>
<dbReference type="EMBL" id="CP012159">
    <property type="protein sequence ID" value="AKT42921.1"/>
    <property type="molecule type" value="Genomic_DNA"/>
</dbReference>
<evidence type="ECO:0000313" key="3">
    <source>
        <dbReference type="Proteomes" id="UP000067626"/>
    </source>
</evidence>
<keyword evidence="3" id="KW-1185">Reference proteome</keyword>
<feature type="compositionally biased region" description="Low complexity" evidence="1">
    <location>
        <begin position="256"/>
        <end position="303"/>
    </location>
</feature>